<evidence type="ECO:0000313" key="3">
    <source>
        <dbReference type="Proteomes" id="UP001139648"/>
    </source>
</evidence>
<reference evidence="2" key="1">
    <citation type="submission" date="2022-06" db="EMBL/GenBank/DDBJ databases">
        <title>Sequencing the genomes of 1000 actinobacteria strains.</title>
        <authorList>
            <person name="Klenk H.-P."/>
        </authorList>
    </citation>
    <scope>NUCLEOTIDE SEQUENCE</scope>
    <source>
        <strain evidence="2">DSM 46694</strain>
    </source>
</reference>
<evidence type="ECO:0008006" key="4">
    <source>
        <dbReference type="Google" id="ProtNLM"/>
    </source>
</evidence>
<accession>A0A9X2GKC2</accession>
<dbReference type="EMBL" id="JAMZEB010000002">
    <property type="protein sequence ID" value="MCP2357076.1"/>
    <property type="molecule type" value="Genomic_DNA"/>
</dbReference>
<evidence type="ECO:0000256" key="1">
    <source>
        <dbReference type="SAM" id="SignalP"/>
    </source>
</evidence>
<keyword evidence="1" id="KW-0732">Signal</keyword>
<comment type="caution">
    <text evidence="2">The sequence shown here is derived from an EMBL/GenBank/DDBJ whole genome shotgun (WGS) entry which is preliminary data.</text>
</comment>
<dbReference type="Proteomes" id="UP001139648">
    <property type="component" value="Unassembled WGS sequence"/>
</dbReference>
<proteinExistence type="predicted"/>
<evidence type="ECO:0000313" key="2">
    <source>
        <dbReference type="EMBL" id="MCP2357076.1"/>
    </source>
</evidence>
<dbReference type="RefSeq" id="WP_253744216.1">
    <property type="nucleotide sequence ID" value="NZ_BAABKA010000103.1"/>
</dbReference>
<dbReference type="AlphaFoldDB" id="A0A9X2GKC2"/>
<protein>
    <recommendedName>
        <fullName evidence="4">Chaplin</fullName>
    </recommendedName>
</protein>
<feature type="signal peptide" evidence="1">
    <location>
        <begin position="1"/>
        <end position="24"/>
    </location>
</feature>
<feature type="chain" id="PRO_5040753720" description="Chaplin" evidence="1">
    <location>
        <begin position="25"/>
        <end position="59"/>
    </location>
</feature>
<name>A0A9X2GKC2_9ACTN</name>
<keyword evidence="3" id="KW-1185">Reference proteome</keyword>
<sequence>MRTQAGDLLAGAVLAASTTLVVGAAPAGPVYVSAPGQCIDVSGTVVAGKTIDLDNVHCG</sequence>
<organism evidence="2 3">
    <name type="scientific">Nonomuraea thailandensis</name>
    <dbReference type="NCBI Taxonomy" id="1188745"/>
    <lineage>
        <taxon>Bacteria</taxon>
        <taxon>Bacillati</taxon>
        <taxon>Actinomycetota</taxon>
        <taxon>Actinomycetes</taxon>
        <taxon>Streptosporangiales</taxon>
        <taxon>Streptosporangiaceae</taxon>
        <taxon>Nonomuraea</taxon>
    </lineage>
</organism>
<gene>
    <name evidence="2" type="ORF">HD597_004096</name>
</gene>